<dbReference type="InterPro" id="IPR051325">
    <property type="entry name" value="Nudix_hydrolase_domain"/>
</dbReference>
<feature type="domain" description="Nudix hydrolase" evidence="2">
    <location>
        <begin position="7"/>
        <end position="133"/>
    </location>
</feature>
<dbReference type="Proteomes" id="UP000473325">
    <property type="component" value="Unassembled WGS sequence"/>
</dbReference>
<dbReference type="Gene3D" id="3.90.79.10">
    <property type="entry name" value="Nucleoside Triphosphate Pyrophosphohydrolase"/>
    <property type="match status" value="1"/>
</dbReference>
<dbReference type="GO" id="GO:0006754">
    <property type="term" value="P:ATP biosynthetic process"/>
    <property type="evidence" value="ECO:0007669"/>
    <property type="project" value="TreeGrafter"/>
</dbReference>
<dbReference type="AlphaFoldDB" id="A0A6L7F0D5"/>
<dbReference type="PANTHER" id="PTHR21340">
    <property type="entry name" value="DIADENOSINE 5,5-P1,P4-TETRAPHOSPHATE PYROPHOSPHOHYDROLASE MUTT"/>
    <property type="match status" value="1"/>
</dbReference>
<dbReference type="RefSeq" id="WP_160877729.1">
    <property type="nucleotide sequence ID" value="NZ_WUEK01000005.1"/>
</dbReference>
<dbReference type="InterPro" id="IPR013078">
    <property type="entry name" value="His_Pase_superF_clade-1"/>
</dbReference>
<dbReference type="SMART" id="SM00855">
    <property type="entry name" value="PGAM"/>
    <property type="match status" value="1"/>
</dbReference>
<evidence type="ECO:0000259" key="2">
    <source>
        <dbReference type="PROSITE" id="PS51462"/>
    </source>
</evidence>
<proteinExistence type="predicted"/>
<dbReference type="Gene3D" id="3.40.50.1240">
    <property type="entry name" value="Phosphoglycerate mutase-like"/>
    <property type="match status" value="1"/>
</dbReference>
<dbReference type="CDD" id="cd07067">
    <property type="entry name" value="HP_PGM_like"/>
    <property type="match status" value="1"/>
</dbReference>
<organism evidence="3 4">
    <name type="scientific">Nocardioides flavescens</name>
    <dbReference type="NCBI Taxonomy" id="2691959"/>
    <lineage>
        <taxon>Bacteria</taxon>
        <taxon>Bacillati</taxon>
        <taxon>Actinomycetota</taxon>
        <taxon>Actinomycetes</taxon>
        <taxon>Propionibacteriales</taxon>
        <taxon>Nocardioidaceae</taxon>
        <taxon>Nocardioides</taxon>
    </lineage>
</organism>
<reference evidence="3 4" key="1">
    <citation type="submission" date="2019-12" db="EMBL/GenBank/DDBJ databases">
        <authorList>
            <person name="Kun Z."/>
        </authorList>
    </citation>
    <scope>NUCLEOTIDE SEQUENCE [LARGE SCALE GENOMIC DNA]</scope>
    <source>
        <strain evidence="3 4">YIM 123512</strain>
    </source>
</reference>
<dbReference type="GO" id="GO:0004081">
    <property type="term" value="F:bis(5'-nucleosyl)-tetraphosphatase (asymmetrical) activity"/>
    <property type="evidence" value="ECO:0007669"/>
    <property type="project" value="TreeGrafter"/>
</dbReference>
<dbReference type="PANTHER" id="PTHR21340:SF0">
    <property type="entry name" value="BIS(5'-NUCLEOSYL)-TETRAPHOSPHATASE [ASYMMETRICAL]"/>
    <property type="match status" value="1"/>
</dbReference>
<dbReference type="SUPFAM" id="SSF53254">
    <property type="entry name" value="Phosphoglycerate mutase-like"/>
    <property type="match status" value="1"/>
</dbReference>
<dbReference type="PROSITE" id="PS51462">
    <property type="entry name" value="NUDIX"/>
    <property type="match status" value="1"/>
</dbReference>
<evidence type="ECO:0000313" key="4">
    <source>
        <dbReference type="Proteomes" id="UP000473325"/>
    </source>
</evidence>
<dbReference type="InterPro" id="IPR000086">
    <property type="entry name" value="NUDIX_hydrolase_dom"/>
</dbReference>
<dbReference type="Pfam" id="PF00300">
    <property type="entry name" value="His_Phos_1"/>
    <property type="match status" value="1"/>
</dbReference>
<dbReference type="EMBL" id="WUEK01000005">
    <property type="protein sequence ID" value="MXG89871.1"/>
    <property type="molecule type" value="Genomic_DNA"/>
</dbReference>
<dbReference type="Pfam" id="PF00293">
    <property type="entry name" value="NUDIX"/>
    <property type="match status" value="1"/>
</dbReference>
<dbReference type="GO" id="GO:0006167">
    <property type="term" value="P:AMP biosynthetic process"/>
    <property type="evidence" value="ECO:0007669"/>
    <property type="project" value="TreeGrafter"/>
</dbReference>
<dbReference type="InterPro" id="IPR020084">
    <property type="entry name" value="NUDIX_hydrolase_CS"/>
</dbReference>
<keyword evidence="4" id="KW-1185">Reference proteome</keyword>
<sequence>MPSGHQREIVAAGAVVLGPGRTVLLVHRPKYDDWSFPKGKQERGEHVTATAVREVEEETGVRIRLGLPLPSQRYRVRDGDKVAHYWIGRAVSGDVAAYEPNVEVDEVAWVPADKARRLLTHPRDAELLDTAIDRRRKTRALVVVRHSQARSRKAWRHDDRERPLLATGRAQAERLVPVLAAYDVTRVVTSTSTRCCETVAPYVAAGAAPGRAVEEQRVAVLSEEDAGRRRVRTLVREVVDDAAARPASAGAVALCSHRPVLPWVFEALGLDDPALAPGEMVVVHLRGGEVRAVERHRVR</sequence>
<keyword evidence="1" id="KW-0378">Hydrolase</keyword>
<comment type="caution">
    <text evidence="3">The sequence shown here is derived from an EMBL/GenBank/DDBJ whole genome shotgun (WGS) entry which is preliminary data.</text>
</comment>
<name>A0A6L7F0D5_9ACTN</name>
<gene>
    <name evidence="3" type="ORF">GRQ65_09940</name>
</gene>
<evidence type="ECO:0000313" key="3">
    <source>
        <dbReference type="EMBL" id="MXG89871.1"/>
    </source>
</evidence>
<dbReference type="PROSITE" id="PS00893">
    <property type="entry name" value="NUDIX_BOX"/>
    <property type="match status" value="1"/>
</dbReference>
<dbReference type="SUPFAM" id="SSF55811">
    <property type="entry name" value="Nudix"/>
    <property type="match status" value="1"/>
</dbReference>
<accession>A0A6L7F0D5</accession>
<protein>
    <submittedName>
        <fullName evidence="3">NUDIX domain-containing protein</fullName>
    </submittedName>
</protein>
<dbReference type="InterPro" id="IPR029033">
    <property type="entry name" value="His_PPase_superfam"/>
</dbReference>
<dbReference type="InterPro" id="IPR015797">
    <property type="entry name" value="NUDIX_hydrolase-like_dom_sf"/>
</dbReference>
<dbReference type="CDD" id="cd03673">
    <property type="entry name" value="NUDIX_Ap6A_hydrolase"/>
    <property type="match status" value="1"/>
</dbReference>
<evidence type="ECO:0000256" key="1">
    <source>
        <dbReference type="ARBA" id="ARBA00022801"/>
    </source>
</evidence>